<evidence type="ECO:0000259" key="2">
    <source>
        <dbReference type="SMART" id="SM00922"/>
    </source>
</evidence>
<accession>A0A7X6DJ21</accession>
<dbReference type="SUPFAM" id="SSF51604">
    <property type="entry name" value="Enolase C-terminal domain-like"/>
    <property type="match status" value="1"/>
</dbReference>
<dbReference type="Gene3D" id="3.30.390.10">
    <property type="entry name" value="Enolase-like, N-terminal domain"/>
    <property type="match status" value="1"/>
</dbReference>
<proteinExistence type="predicted"/>
<dbReference type="RefSeq" id="WP_168109225.1">
    <property type="nucleotide sequence ID" value="NZ_VTOX01000009.1"/>
</dbReference>
<dbReference type="SUPFAM" id="SSF54826">
    <property type="entry name" value="Enolase N-terminal domain-like"/>
    <property type="match status" value="1"/>
</dbReference>
<dbReference type="Proteomes" id="UP000521868">
    <property type="component" value="Unassembled WGS sequence"/>
</dbReference>
<keyword evidence="4" id="KW-1185">Reference proteome</keyword>
<dbReference type="PANTHER" id="PTHR48080">
    <property type="entry name" value="D-GALACTONATE DEHYDRATASE-RELATED"/>
    <property type="match status" value="1"/>
</dbReference>
<dbReference type="SMART" id="SM00922">
    <property type="entry name" value="MR_MLE"/>
    <property type="match status" value="1"/>
</dbReference>
<organism evidence="3 4">
    <name type="scientific">Ramlibacter lithotrophicus</name>
    <dbReference type="NCBI Taxonomy" id="2606681"/>
    <lineage>
        <taxon>Bacteria</taxon>
        <taxon>Pseudomonadati</taxon>
        <taxon>Pseudomonadota</taxon>
        <taxon>Betaproteobacteria</taxon>
        <taxon>Burkholderiales</taxon>
        <taxon>Comamonadaceae</taxon>
        <taxon>Ramlibacter</taxon>
    </lineage>
</organism>
<dbReference type="InterPro" id="IPR034593">
    <property type="entry name" value="DgoD-like"/>
</dbReference>
<evidence type="ECO:0000256" key="1">
    <source>
        <dbReference type="ARBA" id="ARBA00023239"/>
    </source>
</evidence>
<protein>
    <submittedName>
        <fullName evidence="3">Mandelate racemase</fullName>
    </submittedName>
</protein>
<dbReference type="Pfam" id="PF13378">
    <property type="entry name" value="MR_MLE_C"/>
    <property type="match status" value="1"/>
</dbReference>
<reference evidence="3 4" key="1">
    <citation type="journal article" date="2020" name="Nature">
        <title>Bacterial chemolithoautotrophy via manganese oxidation.</title>
        <authorList>
            <person name="Yu H."/>
            <person name="Leadbetter J.R."/>
        </authorList>
    </citation>
    <scope>NUCLEOTIDE SEQUENCE [LARGE SCALE GENOMIC DNA]</scope>
    <source>
        <strain evidence="3 4">RBP-1</strain>
    </source>
</reference>
<dbReference type="InterPro" id="IPR029065">
    <property type="entry name" value="Enolase_C-like"/>
</dbReference>
<dbReference type="PANTHER" id="PTHR48080:SF2">
    <property type="entry name" value="D-GALACTONATE DEHYDRATASE"/>
    <property type="match status" value="1"/>
</dbReference>
<comment type="caution">
    <text evidence="3">The sequence shown here is derived from an EMBL/GenBank/DDBJ whole genome shotgun (WGS) entry which is preliminary data.</text>
</comment>
<dbReference type="InterPro" id="IPR029017">
    <property type="entry name" value="Enolase-like_N"/>
</dbReference>
<feature type="domain" description="Mandelate racemase/muconate lactonizing enzyme C-terminal" evidence="2">
    <location>
        <begin position="142"/>
        <end position="238"/>
    </location>
</feature>
<evidence type="ECO:0000313" key="3">
    <source>
        <dbReference type="EMBL" id="NKE68090.1"/>
    </source>
</evidence>
<dbReference type="AlphaFoldDB" id="A0A7X6DJ21"/>
<dbReference type="SFLD" id="SFLDS00001">
    <property type="entry name" value="Enolase"/>
    <property type="match status" value="1"/>
</dbReference>
<name>A0A7X6DJ21_9BURK</name>
<sequence>MKITDVTLTLFAWDGIPATSYGAHTGRFSGASQLGLLAIATDQGITGHAFLGSAFNGADMDGPSLVRVLKPLLVGQNAFDRERLYKAMWKRVRTTTVRSIGAVDIALWDIAGQAAGLPIHSLLGAFRDKVPAYISSAVLPSAQAYAEEALHYKSLNLAAYKIHPPQAWREDIKVCEAVRKAVGDDYLLMLDAAWSYEYAAALRVGQAIQELDYYWYEDPLADADIYNYVELKKHLHIPIMATEYPAGGLDSYTPWVKERATDFLRGDVAVKGGITGLMKAAHLAEAFHLNYELHHGGNSLNNVANLHVLMAIQNTEFFEILLPSGSQKYGLAQDIEYDGQGMVHAPTGPGLGAQIDFELIAKKKVAVLS</sequence>
<dbReference type="Gene3D" id="3.20.20.120">
    <property type="entry name" value="Enolase-like C-terminal domain"/>
    <property type="match status" value="1"/>
</dbReference>
<dbReference type="InterPro" id="IPR013342">
    <property type="entry name" value="Mandelate_racemase_C"/>
</dbReference>
<dbReference type="InterPro" id="IPR013341">
    <property type="entry name" value="Mandelate_racemase_N_dom"/>
</dbReference>
<dbReference type="SFLD" id="SFLDG00179">
    <property type="entry name" value="mandelate_racemase"/>
    <property type="match status" value="1"/>
</dbReference>
<dbReference type="InterPro" id="IPR036849">
    <property type="entry name" value="Enolase-like_C_sf"/>
</dbReference>
<dbReference type="Pfam" id="PF02746">
    <property type="entry name" value="MR_MLE_N"/>
    <property type="match status" value="1"/>
</dbReference>
<gene>
    <name evidence="3" type="ORF">RAMLITH_19890</name>
</gene>
<evidence type="ECO:0000313" key="4">
    <source>
        <dbReference type="Proteomes" id="UP000521868"/>
    </source>
</evidence>
<keyword evidence="1" id="KW-0456">Lyase</keyword>
<dbReference type="GO" id="GO:0016829">
    <property type="term" value="F:lyase activity"/>
    <property type="evidence" value="ECO:0007669"/>
    <property type="project" value="UniProtKB-KW"/>
</dbReference>
<dbReference type="EMBL" id="VTOX01000009">
    <property type="protein sequence ID" value="NKE68090.1"/>
    <property type="molecule type" value="Genomic_DNA"/>
</dbReference>